<gene>
    <name evidence="2" type="ORF">Gohar_027839</name>
</gene>
<protein>
    <submittedName>
        <fullName evidence="2">Uncharacterized protein</fullName>
    </submittedName>
</protein>
<feature type="region of interest" description="Disordered" evidence="1">
    <location>
        <begin position="44"/>
        <end position="86"/>
    </location>
</feature>
<feature type="non-terminal residue" evidence="2">
    <location>
        <position position="86"/>
    </location>
</feature>
<keyword evidence="3" id="KW-1185">Reference proteome</keyword>
<dbReference type="OrthoDB" id="1001065at2759"/>
<name>A0A7J9I9Z6_9ROSI</name>
<evidence type="ECO:0000313" key="3">
    <source>
        <dbReference type="Proteomes" id="UP000593560"/>
    </source>
</evidence>
<dbReference type="AlphaFoldDB" id="A0A7J9I9Z6"/>
<evidence type="ECO:0000256" key="1">
    <source>
        <dbReference type="SAM" id="MobiDB-lite"/>
    </source>
</evidence>
<comment type="caution">
    <text evidence="2">The sequence shown here is derived from an EMBL/GenBank/DDBJ whole genome shotgun (WGS) entry which is preliminary data.</text>
</comment>
<dbReference type="Proteomes" id="UP000593560">
    <property type="component" value="Unassembled WGS sequence"/>
</dbReference>
<proteinExistence type="predicted"/>
<organism evidence="2 3">
    <name type="scientific">Gossypium harknessii</name>
    <dbReference type="NCBI Taxonomy" id="34285"/>
    <lineage>
        <taxon>Eukaryota</taxon>
        <taxon>Viridiplantae</taxon>
        <taxon>Streptophyta</taxon>
        <taxon>Embryophyta</taxon>
        <taxon>Tracheophyta</taxon>
        <taxon>Spermatophyta</taxon>
        <taxon>Magnoliopsida</taxon>
        <taxon>eudicotyledons</taxon>
        <taxon>Gunneridae</taxon>
        <taxon>Pentapetalae</taxon>
        <taxon>rosids</taxon>
        <taxon>malvids</taxon>
        <taxon>Malvales</taxon>
        <taxon>Malvaceae</taxon>
        <taxon>Malvoideae</taxon>
        <taxon>Gossypium</taxon>
    </lineage>
</organism>
<dbReference type="EMBL" id="JABFAD010327003">
    <property type="protein sequence ID" value="MBA0818951.1"/>
    <property type="molecule type" value="Genomic_DNA"/>
</dbReference>
<evidence type="ECO:0000313" key="2">
    <source>
        <dbReference type="EMBL" id="MBA0818951.1"/>
    </source>
</evidence>
<accession>A0A7J9I9Z6</accession>
<sequence>MWQRRFDYLPTRETFLTLKLTTSPNYMDWLSHNGKLYLLPDEERSRQHRCRRPKQGPINTRSGKHAARGSTSALAPHKDSIGIQPP</sequence>
<reference evidence="2 3" key="1">
    <citation type="journal article" date="2019" name="Genome Biol. Evol.">
        <title>Insights into the evolution of the New World diploid cottons (Gossypium, subgenus Houzingenia) based on genome sequencing.</title>
        <authorList>
            <person name="Grover C.E."/>
            <person name="Arick M.A. 2nd"/>
            <person name="Thrash A."/>
            <person name="Conover J.L."/>
            <person name="Sanders W.S."/>
            <person name="Peterson D.G."/>
            <person name="Frelichowski J.E."/>
            <person name="Scheffler J.A."/>
            <person name="Scheffler B.E."/>
            <person name="Wendel J.F."/>
        </authorList>
    </citation>
    <scope>NUCLEOTIDE SEQUENCE [LARGE SCALE GENOMIC DNA]</scope>
    <source>
        <strain evidence="2">0</strain>
        <tissue evidence="2">Leaf</tissue>
    </source>
</reference>